<organism evidence="1 2">
    <name type="scientific">Pseudomonas graminis</name>
    <dbReference type="NCBI Taxonomy" id="158627"/>
    <lineage>
        <taxon>Bacteria</taxon>
        <taxon>Pseudomonadati</taxon>
        <taxon>Pseudomonadota</taxon>
        <taxon>Gammaproteobacteria</taxon>
        <taxon>Pseudomonadales</taxon>
        <taxon>Pseudomonadaceae</taxon>
        <taxon>Pseudomonas</taxon>
    </lineage>
</organism>
<accession>A0A1I0JRB6</accession>
<dbReference type="Proteomes" id="UP000182332">
    <property type="component" value="Unassembled WGS sequence"/>
</dbReference>
<sequence>MNLDRARQLIHGELNHDFPIESLIHVLEAAIELISLPDNDFCWSSWEDEAQAKKELLGLVSTLKSGVLPERLKFAVLFAPTGPLQEVSLSSGWAEPFLKVAEKYDEVEALLW</sequence>
<dbReference type="AlphaFoldDB" id="A0A1I0JRB6"/>
<dbReference type="RefSeq" id="WP_074893646.1">
    <property type="nucleotide sequence ID" value="NZ_FOHW01000069.1"/>
</dbReference>
<reference evidence="1 2" key="1">
    <citation type="submission" date="2016-10" db="EMBL/GenBank/DDBJ databases">
        <authorList>
            <person name="de Groot N.N."/>
        </authorList>
    </citation>
    <scope>NUCLEOTIDE SEQUENCE [LARGE SCALE GENOMIC DNA]</scope>
    <source>
        <strain evidence="1 2">DSM 11363</strain>
    </source>
</reference>
<dbReference type="OrthoDB" id="3393486at2"/>
<gene>
    <name evidence="1" type="ORF">SAMN05216197_1695</name>
</gene>
<name>A0A1I0JRB6_9PSED</name>
<proteinExistence type="predicted"/>
<dbReference type="EMBL" id="FOHW01000069">
    <property type="protein sequence ID" value="SEU12281.1"/>
    <property type="molecule type" value="Genomic_DNA"/>
</dbReference>
<evidence type="ECO:0000313" key="2">
    <source>
        <dbReference type="Proteomes" id="UP000182332"/>
    </source>
</evidence>
<protein>
    <submittedName>
        <fullName evidence="1">Uncharacterized protein</fullName>
    </submittedName>
</protein>
<evidence type="ECO:0000313" key="1">
    <source>
        <dbReference type="EMBL" id="SEU12281.1"/>
    </source>
</evidence>